<evidence type="ECO:0008006" key="8">
    <source>
        <dbReference type="Google" id="ProtNLM"/>
    </source>
</evidence>
<evidence type="ECO:0000259" key="5">
    <source>
        <dbReference type="PROSITE" id="PS51371"/>
    </source>
</evidence>
<dbReference type="Proteomes" id="UP000215224">
    <property type="component" value="Chromosome"/>
</dbReference>
<dbReference type="InterPro" id="IPR005105">
    <property type="entry name" value="GlnD_Uridyltrans_N"/>
</dbReference>
<dbReference type="CDD" id="cd05401">
    <property type="entry name" value="NT_GlnE_GlnD_like"/>
    <property type="match status" value="1"/>
</dbReference>
<dbReference type="InterPro" id="IPR051257">
    <property type="entry name" value="Diverse_CBS-Domain"/>
</dbReference>
<dbReference type="SMART" id="SM00116">
    <property type="entry name" value="CBS"/>
    <property type="match status" value="2"/>
</dbReference>
<name>A0A223KYC8_9BACI</name>
<evidence type="ECO:0000313" key="6">
    <source>
        <dbReference type="EMBL" id="AST94455.1"/>
    </source>
</evidence>
<keyword evidence="7" id="KW-1185">Reference proteome</keyword>
<dbReference type="Pfam" id="PF10335">
    <property type="entry name" value="DUF294_C"/>
    <property type="match status" value="1"/>
</dbReference>
<dbReference type="InterPro" id="IPR046342">
    <property type="entry name" value="CBS_dom_sf"/>
</dbReference>
<protein>
    <recommendedName>
        <fullName evidence="8">CBS domain-containing protein</fullName>
    </recommendedName>
</protein>
<feature type="domain" description="CBS" evidence="5">
    <location>
        <begin position="228"/>
        <end position="285"/>
    </location>
</feature>
<dbReference type="Pfam" id="PF03445">
    <property type="entry name" value="DUF294"/>
    <property type="match status" value="1"/>
</dbReference>
<dbReference type="PANTHER" id="PTHR43080:SF2">
    <property type="entry name" value="CBS DOMAIN-CONTAINING PROTEIN"/>
    <property type="match status" value="1"/>
</dbReference>
<dbReference type="KEGG" id="bcoh:BC6307_21780"/>
<sequence length="611" mass="71163">MDHFLWDHLSDEEKNKVFIQCTHQTFEHGQIIHPANEVRKGLHLIIAGTAEVYIPGLTATEDEVLEMVKEGEFLGLSQFYAFLSPTVDLEPSTLEVRAIDDVETLYIPFSLLDKLITQPSIREKMLQEVSLRLYDVYQSLALQVKHNRKRAERSTIIQTIGDVMDETPLILPRDVTIQKAVQELRANRRTAVLVVEQDQLKGIVTEQDFIERVLASGESTERPISSIMTNNLLTITPHHYTYEALTIMIAHGVKHLPVVHNGKVVGIVHLSHVIQKEQLFHVNELLSNVKEEQLPKMKHHLYEVLKTLVQQNVPTTTLLQVMNGLYDQLLEQCLKIVEEKIGHAPSPYVFYCMGSAGRREQFLLTDQDHFLVYENEEDNEYFATFGEKIVKLLESAGYKRCRGNMMASNEQWRGSLDAWQSRLRDWVLHATNDRLLLAQNFFSYRYITGDKQIHDRFVTIVEQGLDRAKIFLYRLSQHEREHPVPTLEQPIRAIFNMHRKEIDIKKQLLFPFHHSLQILSLMHNIVYGTPTEKLKALYEKKVISENFYKDLRASMEAVLSYYVKKRVDEYSAGKELTTTLELRSLTTREKEEWMLNIRLIKELQTYMLSYY</sequence>
<dbReference type="AlphaFoldDB" id="A0A223KYC8"/>
<dbReference type="InterPro" id="IPR018821">
    <property type="entry name" value="DUF294_put_nucleoTrafse_sb-bd"/>
</dbReference>
<dbReference type="PANTHER" id="PTHR43080">
    <property type="entry name" value="CBS DOMAIN-CONTAINING PROTEIN CBSX3, MITOCHONDRIAL"/>
    <property type="match status" value="1"/>
</dbReference>
<dbReference type="EMBL" id="CP018866">
    <property type="protein sequence ID" value="AST94455.1"/>
    <property type="molecule type" value="Genomic_DNA"/>
</dbReference>
<evidence type="ECO:0000313" key="7">
    <source>
        <dbReference type="Proteomes" id="UP000215224"/>
    </source>
</evidence>
<gene>
    <name evidence="6" type="ORF">BC6307_21780</name>
</gene>
<evidence type="ECO:0000256" key="3">
    <source>
        <dbReference type="PROSITE-ProRule" id="PRU00703"/>
    </source>
</evidence>
<dbReference type="PROSITE" id="PS51371">
    <property type="entry name" value="CBS"/>
    <property type="match status" value="2"/>
</dbReference>
<feature type="domain" description="Cyclic nucleotide-binding" evidence="4">
    <location>
        <begin position="5"/>
        <end position="116"/>
    </location>
</feature>
<dbReference type="Gene3D" id="3.10.580.10">
    <property type="entry name" value="CBS-domain"/>
    <property type="match status" value="1"/>
</dbReference>
<proteinExistence type="predicted"/>
<organism evidence="6 7">
    <name type="scientific">Sutcliffiella cohnii</name>
    <dbReference type="NCBI Taxonomy" id="33932"/>
    <lineage>
        <taxon>Bacteria</taxon>
        <taxon>Bacillati</taxon>
        <taxon>Bacillota</taxon>
        <taxon>Bacilli</taxon>
        <taxon>Bacillales</taxon>
        <taxon>Bacillaceae</taxon>
        <taxon>Sutcliffiella</taxon>
    </lineage>
</organism>
<dbReference type="InterPro" id="IPR014710">
    <property type="entry name" value="RmlC-like_jellyroll"/>
</dbReference>
<feature type="domain" description="CBS" evidence="5">
    <location>
        <begin position="164"/>
        <end position="220"/>
    </location>
</feature>
<dbReference type="STRING" id="1314751.GCA_001591425_04695"/>
<keyword evidence="1 3" id="KW-0129">CBS domain</keyword>
<dbReference type="PROSITE" id="PS50042">
    <property type="entry name" value="CNMP_BINDING_3"/>
    <property type="match status" value="1"/>
</dbReference>
<dbReference type="Pfam" id="PF00571">
    <property type="entry name" value="CBS"/>
    <property type="match status" value="2"/>
</dbReference>
<evidence type="ECO:0000256" key="2">
    <source>
        <dbReference type="ARBA" id="ARBA00023159"/>
    </source>
</evidence>
<dbReference type="CDD" id="cd00038">
    <property type="entry name" value="CAP_ED"/>
    <property type="match status" value="1"/>
</dbReference>
<dbReference type="InterPro" id="IPR018490">
    <property type="entry name" value="cNMP-bd_dom_sf"/>
</dbReference>
<accession>A0A223KYC8</accession>
<dbReference type="SUPFAM" id="SSF54631">
    <property type="entry name" value="CBS-domain pair"/>
    <property type="match status" value="1"/>
</dbReference>
<dbReference type="SUPFAM" id="SSF51206">
    <property type="entry name" value="cAMP-binding domain-like"/>
    <property type="match status" value="1"/>
</dbReference>
<dbReference type="InterPro" id="IPR000644">
    <property type="entry name" value="CBS_dom"/>
</dbReference>
<evidence type="ECO:0000259" key="4">
    <source>
        <dbReference type="PROSITE" id="PS50042"/>
    </source>
</evidence>
<keyword evidence="2" id="KW-0010">Activator</keyword>
<evidence type="ECO:0000256" key="1">
    <source>
        <dbReference type="ARBA" id="ARBA00023122"/>
    </source>
</evidence>
<dbReference type="InterPro" id="IPR000595">
    <property type="entry name" value="cNMP-bd_dom"/>
</dbReference>
<dbReference type="GO" id="GO:0008773">
    <property type="term" value="F:[protein-PII] uridylyltransferase activity"/>
    <property type="evidence" value="ECO:0007669"/>
    <property type="project" value="InterPro"/>
</dbReference>
<reference evidence="6 7" key="1">
    <citation type="submission" date="2016-12" db="EMBL/GenBank/DDBJ databases">
        <title>The whole genome sequencing and assembly of Bacillus cohnii DSM 6307T strain.</title>
        <authorList>
            <person name="Lee Y.-J."/>
            <person name="Yi H."/>
            <person name="Bahn Y.-S."/>
            <person name="Kim J.F."/>
            <person name="Lee D.-W."/>
        </authorList>
    </citation>
    <scope>NUCLEOTIDE SEQUENCE [LARGE SCALE GENOMIC DNA]</scope>
    <source>
        <strain evidence="6 7">DSM 6307</strain>
    </source>
</reference>
<dbReference type="Gene3D" id="2.60.120.10">
    <property type="entry name" value="Jelly Rolls"/>
    <property type="match status" value="1"/>
</dbReference>